<dbReference type="GO" id="GO:0000150">
    <property type="term" value="F:DNA strand exchange activity"/>
    <property type="evidence" value="ECO:0007669"/>
    <property type="project" value="InterPro"/>
</dbReference>
<evidence type="ECO:0000259" key="3">
    <source>
        <dbReference type="PROSITE" id="PS51736"/>
    </source>
</evidence>
<name>A0AAW7XXI7_9RHOB</name>
<gene>
    <name evidence="4" type="ORF">Q4494_17175</name>
</gene>
<evidence type="ECO:0000313" key="5">
    <source>
        <dbReference type="Proteomes" id="UP001169823"/>
    </source>
</evidence>
<dbReference type="SUPFAM" id="SSF53041">
    <property type="entry name" value="Resolvase-like"/>
    <property type="match status" value="1"/>
</dbReference>
<dbReference type="Pfam" id="PF00239">
    <property type="entry name" value="Resolvase"/>
    <property type="match status" value="1"/>
</dbReference>
<comment type="caution">
    <text evidence="4">The sequence shown here is derived from an EMBL/GenBank/DDBJ whole genome shotgun (WGS) entry which is preliminary data.</text>
</comment>
<feature type="domain" description="Resolvase/invertase-type recombinase catalytic" evidence="3">
    <location>
        <begin position="4"/>
        <end position="140"/>
    </location>
</feature>
<dbReference type="InterPro" id="IPR050639">
    <property type="entry name" value="SSR_resolvase"/>
</dbReference>
<dbReference type="Gene3D" id="3.40.50.1390">
    <property type="entry name" value="Resolvase, N-terminal catalytic domain"/>
    <property type="match status" value="1"/>
</dbReference>
<evidence type="ECO:0000313" key="4">
    <source>
        <dbReference type="EMBL" id="MDO6458817.1"/>
    </source>
</evidence>
<dbReference type="AlphaFoldDB" id="A0AAW7XXI7"/>
<reference evidence="4" key="1">
    <citation type="submission" date="2023-07" db="EMBL/GenBank/DDBJ databases">
        <title>Genome content predicts the carbon catabolic preferences of heterotrophic bacteria.</title>
        <authorList>
            <person name="Gralka M."/>
        </authorList>
    </citation>
    <scope>NUCLEOTIDE SEQUENCE</scope>
    <source>
        <strain evidence="4">I2M02</strain>
    </source>
</reference>
<dbReference type="InterPro" id="IPR036162">
    <property type="entry name" value="Resolvase-like_N_sf"/>
</dbReference>
<dbReference type="EMBL" id="JAUOPJ010000020">
    <property type="protein sequence ID" value="MDO6458817.1"/>
    <property type="molecule type" value="Genomic_DNA"/>
</dbReference>
<evidence type="ECO:0000256" key="1">
    <source>
        <dbReference type="ARBA" id="ARBA00023125"/>
    </source>
</evidence>
<dbReference type="RefSeq" id="WP_303495109.1">
    <property type="nucleotide sequence ID" value="NZ_JAUOPJ010000020.1"/>
</dbReference>
<dbReference type="Proteomes" id="UP001169823">
    <property type="component" value="Unassembled WGS sequence"/>
</dbReference>
<evidence type="ECO:0000256" key="2">
    <source>
        <dbReference type="ARBA" id="ARBA00023172"/>
    </source>
</evidence>
<keyword evidence="2" id="KW-0233">DNA recombination</keyword>
<dbReference type="PANTHER" id="PTHR30461:SF2">
    <property type="entry name" value="SERINE RECOMBINASE PINE-RELATED"/>
    <property type="match status" value="1"/>
</dbReference>
<keyword evidence="1" id="KW-0238">DNA-binding</keyword>
<dbReference type="PROSITE" id="PS51736">
    <property type="entry name" value="RECOMBINASES_3"/>
    <property type="match status" value="1"/>
</dbReference>
<proteinExistence type="predicted"/>
<sequence length="220" mass="24039">MSQKYIAYYRVSTQQQGQSGLGIDAQRAAVNAFVSSSASELITEFIEVESGKRTKRPKLSAAISECQAKGAILLIAKLDRLARNVHFISGLLESGVRFTALDMPTADRFMLHVYAAMAEEEGRRISERTKAALAAAKARGVRLGANGAKLAKHHKLTANANARVHGPLINRLHAEEGLSYRAISEYLNKAQILSPAGAQWHPTSVYRVVNRFRQIAVNAI</sequence>
<dbReference type="InterPro" id="IPR006119">
    <property type="entry name" value="Resolv_N"/>
</dbReference>
<organism evidence="4 5">
    <name type="scientific">Celeribacter halophilus</name>
    <dbReference type="NCBI Taxonomy" id="576117"/>
    <lineage>
        <taxon>Bacteria</taxon>
        <taxon>Pseudomonadati</taxon>
        <taxon>Pseudomonadota</taxon>
        <taxon>Alphaproteobacteria</taxon>
        <taxon>Rhodobacterales</taxon>
        <taxon>Roseobacteraceae</taxon>
        <taxon>Celeribacter</taxon>
    </lineage>
</organism>
<protein>
    <submittedName>
        <fullName evidence="4">Recombinase family protein</fullName>
    </submittedName>
</protein>
<dbReference type="CDD" id="cd00338">
    <property type="entry name" value="Ser_Recombinase"/>
    <property type="match status" value="1"/>
</dbReference>
<dbReference type="GO" id="GO:0003677">
    <property type="term" value="F:DNA binding"/>
    <property type="evidence" value="ECO:0007669"/>
    <property type="project" value="UniProtKB-KW"/>
</dbReference>
<dbReference type="PANTHER" id="PTHR30461">
    <property type="entry name" value="DNA-INVERTASE FROM LAMBDOID PROPHAGE"/>
    <property type="match status" value="1"/>
</dbReference>
<dbReference type="SMART" id="SM00857">
    <property type="entry name" value="Resolvase"/>
    <property type="match status" value="1"/>
</dbReference>
<accession>A0AAW7XXI7</accession>